<dbReference type="AlphaFoldDB" id="G4MTP0"/>
<dbReference type="Proteomes" id="UP000009058">
    <property type="component" value="Chromosome 2"/>
</dbReference>
<gene>
    <name evidence="1" type="ORF">MGG_15876</name>
</gene>
<dbReference type="EMBL" id="CM001232">
    <property type="protein sequence ID" value="EHA55598.1"/>
    <property type="molecule type" value="Genomic_DNA"/>
</dbReference>
<keyword evidence="2" id="KW-1185">Reference proteome</keyword>
<protein>
    <submittedName>
        <fullName evidence="1">Uncharacterized protein</fullName>
    </submittedName>
</protein>
<dbReference type="HOGENOM" id="CLU_2237119_0_0_1"/>
<reference evidence="1 2" key="1">
    <citation type="journal article" date="2005" name="Nature">
        <title>The genome sequence of the rice blast fungus Magnaporthe grisea.</title>
        <authorList>
            <person name="Dean R.A."/>
            <person name="Talbot N.J."/>
            <person name="Ebbole D.J."/>
            <person name="Farman M.L."/>
            <person name="Mitchell T.K."/>
            <person name="Orbach M.J."/>
            <person name="Thon M."/>
            <person name="Kulkarni R."/>
            <person name="Xu J.R."/>
            <person name="Pan H."/>
            <person name="Read N.D."/>
            <person name="Lee Y.H."/>
            <person name="Carbone I."/>
            <person name="Brown D."/>
            <person name="Oh Y.Y."/>
            <person name="Donofrio N."/>
            <person name="Jeong J.S."/>
            <person name="Soanes D.M."/>
            <person name="Djonovic S."/>
            <person name="Kolomiets E."/>
            <person name="Rehmeyer C."/>
            <person name="Li W."/>
            <person name="Harding M."/>
            <person name="Kim S."/>
            <person name="Lebrun M.H."/>
            <person name="Bohnert H."/>
            <person name="Coughlan S."/>
            <person name="Butler J."/>
            <person name="Calvo S."/>
            <person name="Ma L.J."/>
            <person name="Nicol R."/>
            <person name="Purcell S."/>
            <person name="Nusbaum C."/>
            <person name="Galagan J.E."/>
            <person name="Birren B.W."/>
        </authorList>
    </citation>
    <scope>NUCLEOTIDE SEQUENCE [LARGE SCALE GENOMIC DNA]</scope>
    <source>
        <strain evidence="2">70-15 / ATCC MYA-4617 / FGSC 8958</strain>
    </source>
</reference>
<sequence length="105" mass="11972">MSKLQHESHDACRRTLDAFFCPMREATLQPPHSCMAPPLKHCDQTEMANLSYKILGRSLPLWSGRYTKGPRPDNLETAKTSKRCLDDGGRDPRGCFYHVSFELDC</sequence>
<dbReference type="VEuPathDB" id="FungiDB:MGG_15876"/>
<dbReference type="KEGG" id="mgr:MGG_15876"/>
<organism evidence="1 2">
    <name type="scientific">Pyricularia oryzae (strain 70-15 / ATCC MYA-4617 / FGSC 8958)</name>
    <name type="common">Rice blast fungus</name>
    <name type="synonym">Magnaporthe oryzae</name>
    <dbReference type="NCBI Taxonomy" id="242507"/>
    <lineage>
        <taxon>Eukaryota</taxon>
        <taxon>Fungi</taxon>
        <taxon>Dikarya</taxon>
        <taxon>Ascomycota</taxon>
        <taxon>Pezizomycotina</taxon>
        <taxon>Sordariomycetes</taxon>
        <taxon>Sordariomycetidae</taxon>
        <taxon>Magnaporthales</taxon>
        <taxon>Pyriculariaceae</taxon>
        <taxon>Pyricularia</taxon>
    </lineage>
</organism>
<dbReference type="GeneID" id="12986670"/>
<dbReference type="RefSeq" id="XP_003715405.1">
    <property type="nucleotide sequence ID" value="XM_003715357.1"/>
</dbReference>
<dbReference type="OMA" id="HESHDAC"/>
<dbReference type="OrthoDB" id="5213781at2759"/>
<proteinExistence type="predicted"/>
<reference key="2">
    <citation type="submission" date="2011-05" db="EMBL/GenBank/DDBJ databases">
        <title>The Genome Sequence of Magnaporthe oryzae 70-15.</title>
        <authorList>
            <consortium name="The Broad Institute Genome Sequencing Platform"/>
            <person name="Ma L.-J."/>
            <person name="Dead R."/>
            <person name="Young S.K."/>
            <person name="Zeng Q."/>
            <person name="Gargeya S."/>
            <person name="Fitzgerald M."/>
            <person name="Haas B."/>
            <person name="Abouelleil A."/>
            <person name="Alvarado L."/>
            <person name="Arachchi H.M."/>
            <person name="Berlin A."/>
            <person name="Brown A."/>
            <person name="Chapman S.B."/>
            <person name="Chen Z."/>
            <person name="Dunbar C."/>
            <person name="Freedman E."/>
            <person name="Gearin G."/>
            <person name="Gellesch M."/>
            <person name="Goldberg J."/>
            <person name="Griggs A."/>
            <person name="Gujja S."/>
            <person name="Heiman D."/>
            <person name="Howarth C."/>
            <person name="Larson L."/>
            <person name="Lui A."/>
            <person name="MacDonald P.J.P."/>
            <person name="Mehta T."/>
            <person name="Montmayeur A."/>
            <person name="Murphy C."/>
            <person name="Neiman D."/>
            <person name="Pearson M."/>
            <person name="Priest M."/>
            <person name="Roberts A."/>
            <person name="Saif S."/>
            <person name="Shea T."/>
            <person name="Shenoy N."/>
            <person name="Sisk P."/>
            <person name="Stolte C."/>
            <person name="Sykes S."/>
            <person name="Yandava C."/>
            <person name="Wortman J."/>
            <person name="Nusbaum C."/>
            <person name="Birren B."/>
        </authorList>
    </citation>
    <scope>NUCLEOTIDE SEQUENCE</scope>
    <source>
        <strain>70-15</strain>
    </source>
</reference>
<accession>G4MTP0</accession>
<evidence type="ECO:0000313" key="1">
    <source>
        <dbReference type="EMBL" id="EHA55598.1"/>
    </source>
</evidence>
<name>G4MTP0_PYRO7</name>
<evidence type="ECO:0000313" key="2">
    <source>
        <dbReference type="Proteomes" id="UP000009058"/>
    </source>
</evidence>
<dbReference type="InParanoid" id="G4MTP0"/>